<name>A0A177WM61_BATDL</name>
<evidence type="ECO:0000313" key="3">
    <source>
        <dbReference type="Proteomes" id="UP000077115"/>
    </source>
</evidence>
<evidence type="ECO:0000313" key="2">
    <source>
        <dbReference type="EMBL" id="OAJ40471.1"/>
    </source>
</evidence>
<dbReference type="EMBL" id="DS022304">
    <property type="protein sequence ID" value="OAJ40471.1"/>
    <property type="molecule type" value="Genomic_DNA"/>
</dbReference>
<dbReference type="Proteomes" id="UP000077115">
    <property type="component" value="Unassembled WGS sequence"/>
</dbReference>
<reference evidence="2 3" key="1">
    <citation type="submission" date="2006-10" db="EMBL/GenBank/DDBJ databases">
        <title>The Genome Sequence of Batrachochytrium dendrobatidis JEL423.</title>
        <authorList>
            <consortium name="The Broad Institute Genome Sequencing Platform"/>
            <person name="Birren B."/>
            <person name="Lander E."/>
            <person name="Galagan J."/>
            <person name="Cuomo C."/>
            <person name="Devon K."/>
            <person name="Jaffe D."/>
            <person name="Butler J."/>
            <person name="Alvarez P."/>
            <person name="Gnerre S."/>
            <person name="Grabherr M."/>
            <person name="Kleber M."/>
            <person name="Mauceli E."/>
            <person name="Brockman W."/>
            <person name="Young S."/>
            <person name="LaButti K."/>
            <person name="Sykes S."/>
            <person name="DeCaprio D."/>
            <person name="Crawford M."/>
            <person name="Koehrsen M."/>
            <person name="Engels R."/>
            <person name="Montgomery P."/>
            <person name="Pearson M."/>
            <person name="Howarth C."/>
            <person name="Larson L."/>
            <person name="White J."/>
            <person name="O'Leary S."/>
            <person name="Kodira C."/>
            <person name="Zeng Q."/>
            <person name="Yandava C."/>
            <person name="Alvarado L."/>
            <person name="Longcore J."/>
            <person name="James T."/>
        </authorList>
    </citation>
    <scope>NUCLEOTIDE SEQUENCE [LARGE SCALE GENOMIC DNA]</scope>
    <source>
        <strain evidence="2 3">JEL423</strain>
    </source>
</reference>
<proteinExistence type="predicted"/>
<gene>
    <name evidence="2" type="ORF">BDEG_24200</name>
</gene>
<evidence type="ECO:0000256" key="1">
    <source>
        <dbReference type="SAM" id="MobiDB-lite"/>
    </source>
</evidence>
<feature type="compositionally biased region" description="Acidic residues" evidence="1">
    <location>
        <begin position="60"/>
        <end position="76"/>
    </location>
</feature>
<dbReference type="AlphaFoldDB" id="A0A177WM61"/>
<feature type="compositionally biased region" description="Basic residues" evidence="1">
    <location>
        <begin position="1"/>
        <end position="11"/>
    </location>
</feature>
<accession>A0A177WM61</accession>
<reference evidence="2 3" key="2">
    <citation type="submission" date="2016-05" db="EMBL/GenBank/DDBJ databases">
        <title>Lineage-specific infection strategies underlie the spectrum of fungal disease in amphibians.</title>
        <authorList>
            <person name="Cuomo C.A."/>
            <person name="Farrer R.A."/>
            <person name="James T."/>
            <person name="Longcore J."/>
            <person name="Birren B."/>
        </authorList>
    </citation>
    <scope>NUCLEOTIDE SEQUENCE [LARGE SCALE GENOMIC DNA]</scope>
    <source>
        <strain evidence="2 3">JEL423</strain>
    </source>
</reference>
<feature type="region of interest" description="Disordered" evidence="1">
    <location>
        <begin position="1"/>
        <end position="126"/>
    </location>
</feature>
<organism evidence="2 3">
    <name type="scientific">Batrachochytrium dendrobatidis (strain JEL423)</name>
    <dbReference type="NCBI Taxonomy" id="403673"/>
    <lineage>
        <taxon>Eukaryota</taxon>
        <taxon>Fungi</taxon>
        <taxon>Fungi incertae sedis</taxon>
        <taxon>Chytridiomycota</taxon>
        <taxon>Chytridiomycota incertae sedis</taxon>
        <taxon>Chytridiomycetes</taxon>
        <taxon>Rhizophydiales</taxon>
        <taxon>Rhizophydiales incertae sedis</taxon>
        <taxon>Batrachochytrium</taxon>
    </lineage>
</organism>
<feature type="compositionally biased region" description="Basic and acidic residues" evidence="1">
    <location>
        <begin position="96"/>
        <end position="107"/>
    </location>
</feature>
<protein>
    <submittedName>
        <fullName evidence="2">Uncharacterized protein</fullName>
    </submittedName>
</protein>
<feature type="region of interest" description="Disordered" evidence="1">
    <location>
        <begin position="169"/>
        <end position="194"/>
    </location>
</feature>
<feature type="compositionally biased region" description="Low complexity" evidence="1">
    <location>
        <begin position="178"/>
        <end position="194"/>
    </location>
</feature>
<dbReference type="VEuPathDB" id="FungiDB:BDEG_24200"/>
<sequence>MSSVTKSRHTTKTAVQKPAIMNHLPEPDTESYIQPNDSGDDNVSLASDAMDESVAHQVDSQEDSVDQKSEEDDDMPEAISTRATKDSAMAALQAQQKKDKLEKELLKAKRRKQNDINKTQQQQKREKIAATFVRPISIETLEAAKIEKETAVANTKSVDLVEGKHIRLNSKSHKVSKKSVGNSSVSNDGSVRVG</sequence>